<dbReference type="AlphaFoldDB" id="A0A6I6F0R0"/>
<gene>
    <name evidence="1" type="ORF">GOM49_01245</name>
</gene>
<evidence type="ECO:0000313" key="2">
    <source>
        <dbReference type="Proteomes" id="UP000422764"/>
    </source>
</evidence>
<evidence type="ECO:0000313" key="1">
    <source>
        <dbReference type="EMBL" id="QGU93938.1"/>
    </source>
</evidence>
<accession>A0A6I6F0R0</accession>
<name>A0A6I6F0R0_9CLOT</name>
<organism evidence="1 2">
    <name type="scientific">Clostridium bovifaecis</name>
    <dbReference type="NCBI Taxonomy" id="2184719"/>
    <lineage>
        <taxon>Bacteria</taxon>
        <taxon>Bacillati</taxon>
        <taxon>Bacillota</taxon>
        <taxon>Clostridia</taxon>
        <taxon>Eubacteriales</taxon>
        <taxon>Clostridiaceae</taxon>
        <taxon>Clostridium</taxon>
    </lineage>
</organism>
<sequence length="220" mass="25385">MSRFLAPIHTWLFNKIKLYEALEQDVIDNLNNNPKTDIKDILTDISNKFQAPLDDSPLEAVIDVTNIHGWLQNRIRIAETRQAYLITKVAEKFGDEGLNLIKEAYIEQGKSAGNDAAEKYDVVTPNDLFKALNNYILEGMPCDSANSVMRNEEDILEWRTVTDLHKDYWEAVDGDAANFYELRRGWIESFVNSANPSFKYSFEVKYLNEAKEYLHAIVRK</sequence>
<proteinExistence type="predicted"/>
<reference evidence="1 2" key="1">
    <citation type="submission" date="2019-12" db="EMBL/GenBank/DDBJ databases">
        <title>Genome sequenceing of Clostridium bovifaecis.</title>
        <authorList>
            <person name="Yao Y."/>
        </authorList>
    </citation>
    <scope>NUCLEOTIDE SEQUENCE [LARGE SCALE GENOMIC DNA]</scope>
    <source>
        <strain evidence="1 2">BXX</strain>
    </source>
</reference>
<dbReference type="EMBL" id="CP046522">
    <property type="protein sequence ID" value="QGU93938.1"/>
    <property type="molecule type" value="Genomic_DNA"/>
</dbReference>
<protein>
    <submittedName>
        <fullName evidence="1">Uncharacterized protein</fullName>
    </submittedName>
</protein>
<keyword evidence="2" id="KW-1185">Reference proteome</keyword>
<dbReference type="Proteomes" id="UP000422764">
    <property type="component" value="Chromosome"/>
</dbReference>